<reference evidence="2" key="1">
    <citation type="submission" date="2025-08" db="UniProtKB">
        <authorList>
            <consortium name="RefSeq"/>
        </authorList>
    </citation>
    <scope>IDENTIFICATION</scope>
</reference>
<keyword evidence="1" id="KW-1185">Reference proteome</keyword>
<dbReference type="OrthoDB" id="7613112at2759"/>
<dbReference type="RefSeq" id="XP_033176135.1">
    <property type="nucleotide sequence ID" value="XM_033320244.1"/>
</dbReference>
<sequence length="171" mass="19476">MPKFRFDQSFRNNERRPGDFYPVRTGKPATGGLKRRDSVGQLLDTIDSLSFPLCYFNATRPCNFSMTRLCQVDRPHLAPSCMPKHLLPVHALPLRFELERSPVGSFERQFSISAQQFLRDLDDARFEEASARVHTETNASRTIDVEKNQRTGLYQNLETVPGNSSAGLENQ</sequence>
<organism evidence="1 2">
    <name type="scientific">Bombus impatiens</name>
    <name type="common">Bumblebee</name>
    <dbReference type="NCBI Taxonomy" id="132113"/>
    <lineage>
        <taxon>Eukaryota</taxon>
        <taxon>Metazoa</taxon>
        <taxon>Ecdysozoa</taxon>
        <taxon>Arthropoda</taxon>
        <taxon>Hexapoda</taxon>
        <taxon>Insecta</taxon>
        <taxon>Pterygota</taxon>
        <taxon>Neoptera</taxon>
        <taxon>Endopterygota</taxon>
        <taxon>Hymenoptera</taxon>
        <taxon>Apocrita</taxon>
        <taxon>Aculeata</taxon>
        <taxon>Apoidea</taxon>
        <taxon>Anthophila</taxon>
        <taxon>Apidae</taxon>
        <taxon>Bombus</taxon>
        <taxon>Pyrobombus</taxon>
    </lineage>
</organism>
<dbReference type="GeneID" id="112212677"/>
<proteinExistence type="predicted"/>
<protein>
    <submittedName>
        <fullName evidence="2">Uncharacterized protein LOC112212677</fullName>
    </submittedName>
</protein>
<evidence type="ECO:0000313" key="1">
    <source>
        <dbReference type="Proteomes" id="UP000515180"/>
    </source>
</evidence>
<name>A0A6P8KYQ7_BOMIM</name>
<evidence type="ECO:0000313" key="2">
    <source>
        <dbReference type="RefSeq" id="XP_033176135.1"/>
    </source>
</evidence>
<dbReference type="Proteomes" id="UP000515180">
    <property type="component" value="Unplaced"/>
</dbReference>
<accession>A0A6P8KYQ7</accession>
<dbReference type="AlphaFoldDB" id="A0A6P8KYQ7"/>
<gene>
    <name evidence="2" type="primary">LOC112212677</name>
</gene>